<name>A0A0P8ZUR8_PSEFL</name>
<dbReference type="OrthoDB" id="6966161at2"/>
<reference evidence="1 2" key="1">
    <citation type="submission" date="2015-09" db="EMBL/GenBank/DDBJ databases">
        <authorList>
            <person name="Jackson K.R."/>
            <person name="Lunt B.L."/>
            <person name="Fisher J.N.B."/>
            <person name="Gardner A.V."/>
            <person name="Bailey M.E."/>
            <person name="Deus L.M."/>
            <person name="Earl A.S."/>
            <person name="Gibby P.D."/>
            <person name="Hartmann K.A."/>
            <person name="Liu J.E."/>
            <person name="Manci A.M."/>
            <person name="Nielsen D.A."/>
            <person name="Solomon M.B."/>
            <person name="Breakwell D.P."/>
            <person name="Burnett S.H."/>
            <person name="Grose J.H."/>
        </authorList>
    </citation>
    <scope>NUCLEOTIDE SEQUENCE [LARGE SCALE GENOMIC DNA]</scope>
    <source>
        <strain evidence="1 2">S613</strain>
    </source>
</reference>
<proteinExistence type="predicted"/>
<dbReference type="AlphaFoldDB" id="A0A0P8ZUR8"/>
<evidence type="ECO:0000313" key="2">
    <source>
        <dbReference type="Proteomes" id="UP000050349"/>
    </source>
</evidence>
<dbReference type="PATRIC" id="fig|294.162.peg.1033"/>
<sequence length="81" mass="9054">MSSARKPTQREISDALELSESEVALYVAEVEEKADGSGHWIFFSVSTPNDILFWLRVGNSLTLETDAINLLWTKQSPSIAR</sequence>
<protein>
    <submittedName>
        <fullName evidence="1">Uncharacterized protein</fullName>
    </submittedName>
</protein>
<evidence type="ECO:0000313" key="1">
    <source>
        <dbReference type="EMBL" id="KPU61157.1"/>
    </source>
</evidence>
<organism evidence="1 2">
    <name type="scientific">Pseudomonas fluorescens</name>
    <dbReference type="NCBI Taxonomy" id="294"/>
    <lineage>
        <taxon>Bacteria</taxon>
        <taxon>Pseudomonadati</taxon>
        <taxon>Pseudomonadota</taxon>
        <taxon>Gammaproteobacteria</taxon>
        <taxon>Pseudomonadales</taxon>
        <taxon>Pseudomonadaceae</taxon>
        <taxon>Pseudomonas</taxon>
    </lineage>
</organism>
<comment type="caution">
    <text evidence="1">The sequence shown here is derived from an EMBL/GenBank/DDBJ whole genome shotgun (WGS) entry which is preliminary data.</text>
</comment>
<gene>
    <name evidence="1" type="ORF">AN403_5010</name>
</gene>
<dbReference type="Proteomes" id="UP000050349">
    <property type="component" value="Unassembled WGS sequence"/>
</dbReference>
<dbReference type="EMBL" id="LJXB01000059">
    <property type="protein sequence ID" value="KPU61157.1"/>
    <property type="molecule type" value="Genomic_DNA"/>
</dbReference>
<accession>A0A0P8ZUR8</accession>